<keyword evidence="1" id="KW-0812">Transmembrane</keyword>
<feature type="signal peptide" evidence="2">
    <location>
        <begin position="1"/>
        <end position="21"/>
    </location>
</feature>
<dbReference type="Pfam" id="PF25898">
    <property type="entry name" value="LolA_2nd_metazoa"/>
    <property type="match status" value="1"/>
</dbReference>
<accession>A0A8J5ML95</accession>
<dbReference type="InterPro" id="IPR003609">
    <property type="entry name" value="Pan_app"/>
</dbReference>
<sequence length="973" mass="110007">RGQLAWVVVLLAVLASLEVRGHEDDQLCVPPEPNDDHPIPDYSMTLSANFTLTLEMTSEMKARERRYYHSTYADSSAVSLRQNGTKTVYHYYPLLDKFITQYGDHCQGSGAKPKFEPWGWFDSNLTHGDKNYGPSSILRLSTILNTEFVDGDVMIEGVKCERWRTCSSDGAIEIMFTFSGLSCENRVSVINTIKIPSIPWHFSLSLEDIQHAEIEGKSYGNQQLDRLQLTYAGKISLVSLNYVPKADIGHISDFQVEIIHDFNTGVQYTVNREYGNCSLDFIPPYSFDSHFAGYLNSGGSLLAPNDLFHIDKSYSYVGERPTRHIDGDMWTDTRLDDIPDPDTGGTIDYPKAVLDYYFTQGIEVTPAGNVPVTMPMRRDLFVYNRTNIMQEVEASVTNFYDFQKINLYSEQEFSVQECYEQHDDRWSFVDIFFPATQPEQFILIKNQITNFKHNIILLLTKIGNMSPVRIADIEVNDGISGLVPNTTDADTIFVSIKLLERAPYLFSYREPVDHPFQVPGDKEPDYTDIQTLEDCAALCTQEMGFMCQSFHHCDDEICFLSSTNGTNGNPITKYASCRHWIYDIANKTFEDYPSVMVYHNILTAIKDKKFTFTLKYKGNPVVYTASSSLHYRTPDPNNEIRSQFTLEAKLTTISNPDDINTNVTSLDDCLALCVHWKAYRCETVVHLSQEMICLFLAKHFLEINQTQLIPHTEAYIYSRSYLVDYYPILGGVALNTSGPIYPNVDHIEDCAMYCSTETTIKCQSFEWCYEELSCHLHKEHFLDVASGDNYRVNSSCIHFSKNTESIFSRYANQGMPSSKHKLAAVQSDASSCAKFCIDDPDETCESFDFCTGCTTNEYGVCGKENAGKTNLCFIGTHHLGESGLKLSTATKCEHYSRNLFGDLDYASWLALQRRNANPYTPGAMTGLAFGMIFLGILVSLAFLVVMVKFKPTSVPKDFAISFVTIKTSGESDT</sequence>
<feature type="non-terminal residue" evidence="4">
    <location>
        <position position="1"/>
    </location>
</feature>
<keyword evidence="5" id="KW-1185">Reference proteome</keyword>
<protein>
    <submittedName>
        <fullName evidence="4">Putative PAN domain-containing protein 1</fullName>
    </submittedName>
</protein>
<dbReference type="PROSITE" id="PS50948">
    <property type="entry name" value="PAN"/>
    <property type="match status" value="1"/>
</dbReference>
<name>A0A8J5ML95_HOMAM</name>
<evidence type="ECO:0000256" key="1">
    <source>
        <dbReference type="SAM" id="Phobius"/>
    </source>
</evidence>
<comment type="caution">
    <text evidence="4">The sequence shown here is derived from an EMBL/GenBank/DDBJ whole genome shotgun (WGS) entry which is preliminary data.</text>
</comment>
<dbReference type="Pfam" id="PF00024">
    <property type="entry name" value="PAN_1"/>
    <property type="match status" value="2"/>
</dbReference>
<dbReference type="InterPro" id="IPR058831">
    <property type="entry name" value="LolA-like_dom_2nd"/>
</dbReference>
<organism evidence="4 5">
    <name type="scientific">Homarus americanus</name>
    <name type="common">American lobster</name>
    <dbReference type="NCBI Taxonomy" id="6706"/>
    <lineage>
        <taxon>Eukaryota</taxon>
        <taxon>Metazoa</taxon>
        <taxon>Ecdysozoa</taxon>
        <taxon>Arthropoda</taxon>
        <taxon>Crustacea</taxon>
        <taxon>Multicrustacea</taxon>
        <taxon>Malacostraca</taxon>
        <taxon>Eumalacostraca</taxon>
        <taxon>Eucarida</taxon>
        <taxon>Decapoda</taxon>
        <taxon>Pleocyemata</taxon>
        <taxon>Astacidea</taxon>
        <taxon>Nephropoidea</taxon>
        <taxon>Nephropidae</taxon>
        <taxon>Homarus</taxon>
    </lineage>
</organism>
<dbReference type="PANTHER" id="PTHR36902:SF1">
    <property type="entry name" value="ENRICHED IN SURFACE-LABELED PROTEOME PROTEIN 9"/>
    <property type="match status" value="1"/>
</dbReference>
<dbReference type="Proteomes" id="UP000747542">
    <property type="component" value="Unassembled WGS sequence"/>
</dbReference>
<keyword evidence="1" id="KW-0472">Membrane</keyword>
<feature type="domain" description="Apple" evidence="3">
    <location>
        <begin position="796"/>
        <end position="899"/>
    </location>
</feature>
<feature type="chain" id="PRO_5035150982" evidence="2">
    <location>
        <begin position="22"/>
        <end position="973"/>
    </location>
</feature>
<dbReference type="AlphaFoldDB" id="A0A8J5ML95"/>
<proteinExistence type="predicted"/>
<reference evidence="4" key="1">
    <citation type="journal article" date="2021" name="Sci. Adv.">
        <title>The American lobster genome reveals insights on longevity, neural, and immune adaptations.</title>
        <authorList>
            <person name="Polinski J.M."/>
            <person name="Zimin A.V."/>
            <person name="Clark K.F."/>
            <person name="Kohn A.B."/>
            <person name="Sadowski N."/>
            <person name="Timp W."/>
            <person name="Ptitsyn A."/>
            <person name="Khanna P."/>
            <person name="Romanova D.Y."/>
            <person name="Williams P."/>
            <person name="Greenwood S.J."/>
            <person name="Moroz L.L."/>
            <person name="Walt D.R."/>
            <person name="Bodnar A.G."/>
        </authorList>
    </citation>
    <scope>NUCLEOTIDE SEQUENCE</scope>
    <source>
        <strain evidence="4">GMGI-L3</strain>
    </source>
</reference>
<dbReference type="SMART" id="SM00473">
    <property type="entry name" value="PAN_AP"/>
    <property type="match status" value="3"/>
</dbReference>
<feature type="transmembrane region" description="Helical" evidence="1">
    <location>
        <begin position="923"/>
        <end position="947"/>
    </location>
</feature>
<evidence type="ECO:0000259" key="3">
    <source>
        <dbReference type="PROSITE" id="PS50948"/>
    </source>
</evidence>
<dbReference type="SUPFAM" id="SSF57414">
    <property type="entry name" value="Hairpin loop containing domain-like"/>
    <property type="match status" value="2"/>
</dbReference>
<dbReference type="EMBL" id="JAHLQT010041329">
    <property type="protein sequence ID" value="KAG7155526.1"/>
    <property type="molecule type" value="Genomic_DNA"/>
</dbReference>
<keyword evidence="1" id="KW-1133">Transmembrane helix</keyword>
<keyword evidence="2" id="KW-0732">Signal</keyword>
<evidence type="ECO:0000313" key="4">
    <source>
        <dbReference type="EMBL" id="KAG7155526.1"/>
    </source>
</evidence>
<dbReference type="Gene3D" id="3.50.4.10">
    <property type="entry name" value="Hepatocyte Growth Factor"/>
    <property type="match status" value="2"/>
</dbReference>
<dbReference type="PANTHER" id="PTHR36902">
    <property type="entry name" value="ENRICHED IN SURFACE-LABELED PROTEOME PROTEIN 9"/>
    <property type="match status" value="1"/>
</dbReference>
<evidence type="ECO:0000313" key="5">
    <source>
        <dbReference type="Proteomes" id="UP000747542"/>
    </source>
</evidence>
<gene>
    <name evidence="4" type="ORF">Hamer_G024139</name>
</gene>
<evidence type="ECO:0000256" key="2">
    <source>
        <dbReference type="SAM" id="SignalP"/>
    </source>
</evidence>